<evidence type="ECO:0000256" key="2">
    <source>
        <dbReference type="SAM" id="MobiDB-lite"/>
    </source>
</evidence>
<keyword evidence="1" id="KW-0378">Hydrolase</keyword>
<proteinExistence type="predicted"/>
<keyword evidence="4" id="KW-1185">Reference proteome</keyword>
<dbReference type="Pfam" id="PF04185">
    <property type="entry name" value="Phosphoesterase"/>
    <property type="match status" value="1"/>
</dbReference>
<feature type="region of interest" description="Disordered" evidence="2">
    <location>
        <begin position="694"/>
        <end position="718"/>
    </location>
</feature>
<evidence type="ECO:0008006" key="5">
    <source>
        <dbReference type="Google" id="ProtNLM"/>
    </source>
</evidence>
<accession>A0A1W6N0E0</accession>
<dbReference type="AlphaFoldDB" id="A0A1W6N0E0"/>
<dbReference type="InterPro" id="IPR017850">
    <property type="entry name" value="Alkaline_phosphatase_core_sf"/>
</dbReference>
<dbReference type="EMBL" id="CP019948">
    <property type="protein sequence ID" value="ARN83298.1"/>
    <property type="molecule type" value="Genomic_DNA"/>
</dbReference>
<evidence type="ECO:0000256" key="1">
    <source>
        <dbReference type="ARBA" id="ARBA00022801"/>
    </source>
</evidence>
<evidence type="ECO:0000313" key="4">
    <source>
        <dbReference type="Proteomes" id="UP000193978"/>
    </source>
</evidence>
<dbReference type="GO" id="GO:0042578">
    <property type="term" value="F:phosphoric ester hydrolase activity"/>
    <property type="evidence" value="ECO:0007669"/>
    <property type="project" value="UniProtKB-ARBA"/>
</dbReference>
<name>A0A1W6N0E0_9HYPH</name>
<dbReference type="PANTHER" id="PTHR31956">
    <property type="entry name" value="NON-SPECIFIC PHOSPHOLIPASE C4-RELATED"/>
    <property type="match status" value="1"/>
</dbReference>
<dbReference type="InterPro" id="IPR007312">
    <property type="entry name" value="Phosphoesterase"/>
</dbReference>
<dbReference type="Proteomes" id="UP000193978">
    <property type="component" value="Chromosome"/>
</dbReference>
<protein>
    <recommendedName>
        <fullName evidence="5">Phosphoesterase</fullName>
    </recommendedName>
</protein>
<dbReference type="Gene3D" id="3.40.720.10">
    <property type="entry name" value="Alkaline Phosphatase, subunit A"/>
    <property type="match status" value="2"/>
</dbReference>
<gene>
    <name evidence="3" type="ORF">B1812_02250</name>
</gene>
<sequence>MAVLLNATPSFAQTSQNDAGHYWSPGVKSNDGANLLPLAQRIALLRKKVKYVFVIFHENESFDHFFGTFPGANGLFSAPIGATPAYKTASFVQNYLDTSLKPATISPFLIPQAVQTTQAGSAGPVGSIVPVYPADEISVDHSHQGMANGMHIDASSGLAANDRYAMNQEGLTTNSSGQIVTKTGATPTAISLAQKQKAEIDVSHIDCDTIPFMWMWAKNFVLFDNFRQTIVGPSTPNAIALIAGQSGETQWALHNAEGATTTYSAPSFPNVLGASYSQSAPPAAGDTSAYVPIVADPGPFPGSNLDQNATKPPYNFDENAANPAPNLTFASLPLSFMGGNINSIIAADENPTADLADIQDDIKVIASNPAVSWGWYQQGYNGNDAADPYEPQNTGTPNPTHDPGLYTGYILHHNGPQYFGYLGDNTLVLANNLHGAKDFFTAVENRTLPQGGGVFYLRGGYNNNDGLVPVDPTPAIQHAFLGNDDHPAYSDQQISEAFAAKAINDIVNSPYWPESVIIITYDETDGFYDHVSPEVRSTFADGSALAAGPRIPTILISPYARTGLISHRYSEHGSVIKFIDALFGLTPLASLPDEKNGRQIGARTLGQPNLGPSDDPDNDVGDLTEAFDYAILQGNKPPVPASKALIPANVVNSLPHLAGTSSPNGYTNGACAAINILPTDFPSWAAYQSGAPIDPYPVDVNPRPTQSPGTPTAGNWTP</sequence>
<feature type="compositionally biased region" description="Polar residues" evidence="2">
    <location>
        <begin position="703"/>
        <end position="718"/>
    </location>
</feature>
<dbReference type="STRING" id="655015.B1812_02250"/>
<reference evidence="3 4" key="1">
    <citation type="submission" date="2017-02" db="EMBL/GenBank/DDBJ databases">
        <authorList>
            <person name="Peterson S.W."/>
        </authorList>
    </citation>
    <scope>NUCLEOTIDE SEQUENCE [LARGE SCALE GENOMIC DNA]</scope>
    <source>
        <strain evidence="3 4">S285</strain>
    </source>
</reference>
<organism evidence="3 4">
    <name type="scientific">Methylocystis bryophila</name>
    <dbReference type="NCBI Taxonomy" id="655015"/>
    <lineage>
        <taxon>Bacteria</taxon>
        <taxon>Pseudomonadati</taxon>
        <taxon>Pseudomonadota</taxon>
        <taxon>Alphaproteobacteria</taxon>
        <taxon>Hyphomicrobiales</taxon>
        <taxon>Methylocystaceae</taxon>
        <taxon>Methylocystis</taxon>
    </lineage>
</organism>
<dbReference type="PANTHER" id="PTHR31956:SF1">
    <property type="entry name" value="NON-SPECIFIC PHOSPHOLIPASE C1"/>
    <property type="match status" value="1"/>
</dbReference>
<dbReference type="GO" id="GO:0009395">
    <property type="term" value="P:phospholipid catabolic process"/>
    <property type="evidence" value="ECO:0007669"/>
    <property type="project" value="TreeGrafter"/>
</dbReference>
<dbReference type="KEGG" id="mbry:B1812_02250"/>
<evidence type="ECO:0000313" key="3">
    <source>
        <dbReference type="EMBL" id="ARN83298.1"/>
    </source>
</evidence>